<dbReference type="PATRIC" id="fig|1288963.3.peg.34"/>
<dbReference type="AlphaFoldDB" id="R7ZZE7"/>
<dbReference type="InterPro" id="IPR031025">
    <property type="entry name" value="LruC_dom"/>
</dbReference>
<evidence type="ECO:0008006" key="5">
    <source>
        <dbReference type="Google" id="ProtNLM"/>
    </source>
</evidence>
<dbReference type="EMBL" id="AQHR01000001">
    <property type="protein sequence ID" value="EON79467.1"/>
    <property type="molecule type" value="Genomic_DNA"/>
</dbReference>
<dbReference type="Pfam" id="PF13448">
    <property type="entry name" value="DUF4114"/>
    <property type="match status" value="1"/>
</dbReference>
<dbReference type="Pfam" id="PF16130">
    <property type="entry name" value="DUF4842"/>
    <property type="match status" value="1"/>
</dbReference>
<protein>
    <recommendedName>
        <fullName evidence="5">DUF4842 domain-containing protein</fullName>
    </recommendedName>
</protein>
<sequence length="667" mass="74801">MFTAISSCDFRETIDRTPLDEIREGYLGITVPSGFDFSTTKQVELTVSAVTGEGIAIPHVVYRVYDGNPSKGGTQMSQIRLNDQGTGLTSLEIPRHLNELWFTSDYIGVEPIAVVPVTGRQVVYSFDAAKPSILPDSFYQTTESANARVETVSDLLNLGTWNSQGRPNYLETPDKISAQLLKNVNASLPERADVRKHSPEFLNQKYSRELHLNEDAEVWITYVHTGAGYRNVIGYYWYKDGEKPKTAAEIKNRTVIYPNIQAGVLASGDKVKLRGPLDGVFEKGTNIGWFLIADGWRNSAITAGRWTLYADPDLNSSIRDTNLRDHMVFLYDATDRVLLMGWEDIKRDESGCDHDFNDVVFYASWNPITSVDLSDYAKIEADIKDRDGDGVSDETDEYPDDPARAFNNYSPGKATFGTLLFEDLWPSYGDYDLNDLVVDYQVNEVSDAQNRIKEVNFTAVVRATGAAFKNGFGVELPIPADKVESVKGYRHTAGYVKTRQTGVEDGQRLTTVVVADDVNRNFPVMANVYPENTVHPADTIRITIVFTEAVRKTDLGSAPYNPFMIVNQDRSREVHLMNKKPTDLMDVSLFGSGDDQSVPGQSRYFVSKRGFNWALHIPRSVGYTSEKVDFTKAYLRFADWVKSGGQQYANWYVDTDGHINKSALFNR</sequence>
<feature type="domain" description="DUF4842" evidence="2">
    <location>
        <begin position="450"/>
        <end position="652"/>
    </location>
</feature>
<keyword evidence="4" id="KW-1185">Reference proteome</keyword>
<evidence type="ECO:0000313" key="4">
    <source>
        <dbReference type="Proteomes" id="UP000013909"/>
    </source>
</evidence>
<reference evidence="3 4" key="1">
    <citation type="submission" date="2013-02" db="EMBL/GenBank/DDBJ databases">
        <title>A novel strain isolated from Lonar lake, Maharashtra, India.</title>
        <authorList>
            <person name="Singh A."/>
        </authorList>
    </citation>
    <scope>NUCLEOTIDE SEQUENCE [LARGE SCALE GENOMIC DNA]</scope>
    <source>
        <strain evidence="3 4">AK24</strain>
    </source>
</reference>
<organism evidence="3 4">
    <name type="scientific">Lunatimonas lonarensis</name>
    <dbReference type="NCBI Taxonomy" id="1232681"/>
    <lineage>
        <taxon>Bacteria</taxon>
        <taxon>Pseudomonadati</taxon>
        <taxon>Bacteroidota</taxon>
        <taxon>Cytophagia</taxon>
        <taxon>Cytophagales</taxon>
        <taxon>Cyclobacteriaceae</taxon>
    </lineage>
</organism>
<evidence type="ECO:0000313" key="3">
    <source>
        <dbReference type="EMBL" id="EON79467.1"/>
    </source>
</evidence>
<proteinExistence type="predicted"/>
<comment type="caution">
    <text evidence="3">The sequence shown here is derived from an EMBL/GenBank/DDBJ whole genome shotgun (WGS) entry which is preliminary data.</text>
</comment>
<dbReference type="InterPro" id="IPR025193">
    <property type="entry name" value="DUF4114"/>
</dbReference>
<evidence type="ECO:0000259" key="1">
    <source>
        <dbReference type="Pfam" id="PF13448"/>
    </source>
</evidence>
<gene>
    <name evidence="3" type="ORF">ADIS_0034</name>
</gene>
<dbReference type="STRING" id="1232681.ADIS_0034"/>
<name>R7ZZE7_9BACT</name>
<feature type="domain" description="DUF4114" evidence="1">
    <location>
        <begin position="281"/>
        <end position="366"/>
    </location>
</feature>
<accession>R7ZZE7</accession>
<dbReference type="InterPro" id="IPR032295">
    <property type="entry name" value="DUF4842"/>
</dbReference>
<dbReference type="NCBIfam" id="TIGR04456">
    <property type="entry name" value="LruC_dom"/>
    <property type="match status" value="1"/>
</dbReference>
<dbReference type="Proteomes" id="UP000013909">
    <property type="component" value="Unassembled WGS sequence"/>
</dbReference>
<evidence type="ECO:0000259" key="2">
    <source>
        <dbReference type="Pfam" id="PF16130"/>
    </source>
</evidence>